<dbReference type="SUPFAM" id="SSF48726">
    <property type="entry name" value="Immunoglobulin"/>
    <property type="match status" value="1"/>
</dbReference>
<keyword evidence="8 13" id="KW-1133">Transmembrane helix</keyword>
<keyword evidence="12" id="KW-0393">Immunoglobulin domain</keyword>
<evidence type="ECO:0000313" key="15">
    <source>
        <dbReference type="Proteomes" id="UP000515159"/>
    </source>
</evidence>
<keyword evidence="5" id="KW-0732">Signal</keyword>
<dbReference type="GO" id="GO:0007420">
    <property type="term" value="P:brain development"/>
    <property type="evidence" value="ECO:0007669"/>
    <property type="project" value="TreeGrafter"/>
</dbReference>
<dbReference type="InterPro" id="IPR013151">
    <property type="entry name" value="Immunoglobulin_dom"/>
</dbReference>
<keyword evidence="6" id="KW-0677">Repeat</keyword>
<keyword evidence="4 13" id="KW-0812">Transmembrane</keyword>
<keyword evidence="10" id="KW-1015">Disulfide bond</keyword>
<evidence type="ECO:0000256" key="7">
    <source>
        <dbReference type="ARBA" id="ARBA00022889"/>
    </source>
</evidence>
<proteinExistence type="inferred from homology"/>
<organism evidence="15 16">
    <name type="scientific">Geotrypetes seraphini</name>
    <name type="common">Gaboon caecilian</name>
    <name type="synonym">Caecilia seraphini</name>
    <dbReference type="NCBI Taxonomy" id="260995"/>
    <lineage>
        <taxon>Eukaryota</taxon>
        <taxon>Metazoa</taxon>
        <taxon>Chordata</taxon>
        <taxon>Craniata</taxon>
        <taxon>Vertebrata</taxon>
        <taxon>Euteleostomi</taxon>
        <taxon>Amphibia</taxon>
        <taxon>Gymnophiona</taxon>
        <taxon>Geotrypetes</taxon>
    </lineage>
</organism>
<dbReference type="InterPro" id="IPR031283">
    <property type="entry name" value="AMIGO"/>
</dbReference>
<dbReference type="GO" id="GO:0007155">
    <property type="term" value="P:cell adhesion"/>
    <property type="evidence" value="ECO:0007669"/>
    <property type="project" value="UniProtKB-KW"/>
</dbReference>
<protein>
    <submittedName>
        <fullName evidence="16">Amphoterin-induced protein 3</fullName>
    </submittedName>
</protein>
<dbReference type="InterPro" id="IPR007110">
    <property type="entry name" value="Ig-like_dom"/>
</dbReference>
<feature type="domain" description="Ig-like" evidence="14">
    <location>
        <begin position="293"/>
        <end position="388"/>
    </location>
</feature>
<evidence type="ECO:0000256" key="5">
    <source>
        <dbReference type="ARBA" id="ARBA00022729"/>
    </source>
</evidence>
<dbReference type="GeneID" id="117351340"/>
<dbReference type="Gene3D" id="3.80.10.10">
    <property type="entry name" value="Ribonuclease Inhibitor"/>
    <property type="match status" value="1"/>
</dbReference>
<evidence type="ECO:0000256" key="3">
    <source>
        <dbReference type="ARBA" id="ARBA00022614"/>
    </source>
</evidence>
<name>A0A6P8PLC5_GEOSA</name>
<dbReference type="PANTHER" id="PTHR24368">
    <property type="entry name" value="AMPHOTERIN-INDUCED PROTEIN"/>
    <property type="match status" value="1"/>
</dbReference>
<sequence length="520" mass="59033">MLLIKKKSPLFVLPTSERIMSKSGPDQFVWKWLRNLLMLSELFALGNISASAHSCPSVCICASDLLSCVNQSLQHVPKELPPTAVTLDLSHNNLSHLHNNWLSALPRLQDLRISHNQIKNLSENALYNATQLIRLDLSSNRLETIKEHFFEHLVSLEELLLYNNVIMQVDSRAFIQLSNIRKIYLSCNLLTNFSFRSMQNLSHPHLRTLDLSSNKFSIIPTEDIMALPAYLKNGLYLHNNPLTCDCRLYNLFLHWIDRGFSSAKDFQEDHICLAVGKSQVRFLKRNNNVDNCPLNYADFSEFHVKVFVGKSLLIPCNTSLQEESTNFLWISPRYEFIKYPGNDNQSLKIHSNGSLEIKEVQPWDDGIYLCIAINEQLNHNMTYEVNVTVHYPKYEGLKTSITTLLGCVVSLILVLMYLYLTPCHCFNCRKKLATPSLSYECSAKSSILSTTPPATDAPNRKVNSTKHVAFLEPIKEVQNGKIKLAVCDESSSTKYAKVLQPKLDSESTSSVFSDTPIMSL</sequence>
<keyword evidence="11" id="KW-0325">Glycoprotein</keyword>
<dbReference type="SUPFAM" id="SSF52058">
    <property type="entry name" value="L domain-like"/>
    <property type="match status" value="1"/>
</dbReference>
<keyword evidence="15" id="KW-1185">Reference proteome</keyword>
<dbReference type="AlphaFoldDB" id="A0A6P8PLC5"/>
<dbReference type="SMART" id="SM00409">
    <property type="entry name" value="IG"/>
    <property type="match status" value="1"/>
</dbReference>
<evidence type="ECO:0000256" key="9">
    <source>
        <dbReference type="ARBA" id="ARBA00023136"/>
    </source>
</evidence>
<keyword evidence="7" id="KW-0130">Cell adhesion</keyword>
<dbReference type="InterPro" id="IPR003591">
    <property type="entry name" value="Leu-rich_rpt_typical-subtyp"/>
</dbReference>
<evidence type="ECO:0000256" key="10">
    <source>
        <dbReference type="ARBA" id="ARBA00023157"/>
    </source>
</evidence>
<dbReference type="PROSITE" id="PS50835">
    <property type="entry name" value="IG_LIKE"/>
    <property type="match status" value="1"/>
</dbReference>
<evidence type="ECO:0000256" key="2">
    <source>
        <dbReference type="ARBA" id="ARBA00005670"/>
    </source>
</evidence>
<reference evidence="16" key="1">
    <citation type="submission" date="2025-08" db="UniProtKB">
        <authorList>
            <consortium name="RefSeq"/>
        </authorList>
    </citation>
    <scope>IDENTIFICATION</scope>
</reference>
<evidence type="ECO:0000256" key="11">
    <source>
        <dbReference type="ARBA" id="ARBA00023180"/>
    </source>
</evidence>
<dbReference type="PANTHER" id="PTHR24368:SF62">
    <property type="entry name" value="AMPHOTERIN-INDUCED PROTEIN 3"/>
    <property type="match status" value="1"/>
</dbReference>
<dbReference type="RefSeq" id="XP_033782415.1">
    <property type="nucleotide sequence ID" value="XM_033926524.1"/>
</dbReference>
<dbReference type="OrthoDB" id="1394818at2759"/>
<dbReference type="Pfam" id="PF00560">
    <property type="entry name" value="LRR_1"/>
    <property type="match status" value="2"/>
</dbReference>
<keyword evidence="9 13" id="KW-0472">Membrane</keyword>
<dbReference type="InterPro" id="IPR003599">
    <property type="entry name" value="Ig_sub"/>
</dbReference>
<dbReference type="SMART" id="SM00369">
    <property type="entry name" value="LRR_TYP"/>
    <property type="match status" value="6"/>
</dbReference>
<evidence type="ECO:0000256" key="4">
    <source>
        <dbReference type="ARBA" id="ARBA00022692"/>
    </source>
</evidence>
<dbReference type="KEGG" id="gsh:117351340"/>
<dbReference type="FunCoup" id="A0A6P8PLC5">
    <property type="interactions" value="64"/>
</dbReference>
<dbReference type="Pfam" id="PF13855">
    <property type="entry name" value="LRR_8"/>
    <property type="match status" value="1"/>
</dbReference>
<dbReference type="Pfam" id="PF00047">
    <property type="entry name" value="ig"/>
    <property type="match status" value="1"/>
</dbReference>
<dbReference type="GO" id="GO:0016020">
    <property type="term" value="C:membrane"/>
    <property type="evidence" value="ECO:0007669"/>
    <property type="project" value="UniProtKB-SubCell"/>
</dbReference>
<dbReference type="Proteomes" id="UP000515159">
    <property type="component" value="Chromosome 17"/>
</dbReference>
<evidence type="ECO:0000313" key="16">
    <source>
        <dbReference type="RefSeq" id="XP_033782415.1"/>
    </source>
</evidence>
<feature type="transmembrane region" description="Helical" evidence="13">
    <location>
        <begin position="401"/>
        <end position="420"/>
    </location>
</feature>
<dbReference type="PROSITE" id="PS51450">
    <property type="entry name" value="LRR"/>
    <property type="match status" value="2"/>
</dbReference>
<gene>
    <name evidence="16" type="primary">AMIGO3</name>
</gene>
<dbReference type="Gene3D" id="2.60.40.10">
    <property type="entry name" value="Immunoglobulins"/>
    <property type="match status" value="1"/>
</dbReference>
<evidence type="ECO:0000256" key="12">
    <source>
        <dbReference type="ARBA" id="ARBA00023319"/>
    </source>
</evidence>
<dbReference type="InterPro" id="IPR001611">
    <property type="entry name" value="Leu-rich_rpt"/>
</dbReference>
<evidence type="ECO:0000256" key="13">
    <source>
        <dbReference type="SAM" id="Phobius"/>
    </source>
</evidence>
<dbReference type="CTD" id="386724"/>
<comment type="similarity">
    <text evidence="2">Belongs to the immunoglobulin superfamily. AMIGO family.</text>
</comment>
<evidence type="ECO:0000256" key="1">
    <source>
        <dbReference type="ARBA" id="ARBA00004479"/>
    </source>
</evidence>
<evidence type="ECO:0000256" key="8">
    <source>
        <dbReference type="ARBA" id="ARBA00022989"/>
    </source>
</evidence>
<dbReference type="InterPro" id="IPR032675">
    <property type="entry name" value="LRR_dom_sf"/>
</dbReference>
<dbReference type="InParanoid" id="A0A6P8PLC5"/>
<evidence type="ECO:0000256" key="6">
    <source>
        <dbReference type="ARBA" id="ARBA00022737"/>
    </source>
</evidence>
<dbReference type="InterPro" id="IPR013783">
    <property type="entry name" value="Ig-like_fold"/>
</dbReference>
<keyword evidence="3" id="KW-0433">Leucine-rich repeat</keyword>
<evidence type="ECO:0000259" key="14">
    <source>
        <dbReference type="PROSITE" id="PS50835"/>
    </source>
</evidence>
<accession>A0A6P8PLC5</accession>
<dbReference type="InterPro" id="IPR036179">
    <property type="entry name" value="Ig-like_dom_sf"/>
</dbReference>
<comment type="subcellular location">
    <subcellularLocation>
        <location evidence="1">Membrane</location>
        <topology evidence="1">Single-pass type I membrane protein</topology>
    </subcellularLocation>
</comment>